<name>A0ABP9EGZ5_9GAMM</name>
<keyword evidence="1" id="KW-0479">Metal-binding</keyword>
<evidence type="ECO:0000256" key="3">
    <source>
        <dbReference type="ARBA" id="ARBA00022842"/>
    </source>
</evidence>
<dbReference type="PANTHER" id="PTHR10000">
    <property type="entry name" value="PHOSPHOSERINE PHOSPHATASE"/>
    <property type="match status" value="1"/>
</dbReference>
<dbReference type="SFLD" id="SFLDG01142">
    <property type="entry name" value="C2.B.2:_Mannosyl-3-phosphoglyc"/>
    <property type="match status" value="1"/>
</dbReference>
<dbReference type="RefSeq" id="WP_345333884.1">
    <property type="nucleotide sequence ID" value="NZ_BAABJZ010000012.1"/>
</dbReference>
<dbReference type="InterPro" id="IPR036412">
    <property type="entry name" value="HAD-like_sf"/>
</dbReference>
<keyword evidence="5" id="KW-1185">Reference proteome</keyword>
<reference evidence="5" key="1">
    <citation type="journal article" date="2019" name="Int. J. Syst. Evol. Microbiol.">
        <title>The Global Catalogue of Microorganisms (GCM) 10K type strain sequencing project: providing services to taxonomists for standard genome sequencing and annotation.</title>
        <authorList>
            <consortium name="The Broad Institute Genomics Platform"/>
            <consortium name="The Broad Institute Genome Sequencing Center for Infectious Disease"/>
            <person name="Wu L."/>
            <person name="Ma J."/>
        </authorList>
    </citation>
    <scope>NUCLEOTIDE SEQUENCE [LARGE SCALE GENOMIC DNA]</scope>
    <source>
        <strain evidence="5">JCM 18401</strain>
    </source>
</reference>
<dbReference type="NCBIfam" id="TIGR01484">
    <property type="entry name" value="HAD-SF-IIB"/>
    <property type="match status" value="1"/>
</dbReference>
<evidence type="ECO:0000313" key="4">
    <source>
        <dbReference type="EMBL" id="GAA4878031.1"/>
    </source>
</evidence>
<keyword evidence="2" id="KW-0378">Hydrolase</keyword>
<comment type="caution">
    <text evidence="4">The sequence shown here is derived from an EMBL/GenBank/DDBJ whole genome shotgun (WGS) entry which is preliminary data.</text>
</comment>
<proteinExistence type="predicted"/>
<organism evidence="4 5">
    <name type="scientific">Ferrimonas pelagia</name>
    <dbReference type="NCBI Taxonomy" id="1177826"/>
    <lineage>
        <taxon>Bacteria</taxon>
        <taxon>Pseudomonadati</taxon>
        <taxon>Pseudomonadota</taxon>
        <taxon>Gammaproteobacteria</taxon>
        <taxon>Alteromonadales</taxon>
        <taxon>Ferrimonadaceae</taxon>
        <taxon>Ferrimonas</taxon>
    </lineage>
</organism>
<dbReference type="InterPro" id="IPR023214">
    <property type="entry name" value="HAD_sf"/>
</dbReference>
<evidence type="ECO:0000256" key="1">
    <source>
        <dbReference type="ARBA" id="ARBA00022723"/>
    </source>
</evidence>
<dbReference type="Pfam" id="PF08282">
    <property type="entry name" value="Hydrolase_3"/>
    <property type="match status" value="1"/>
</dbReference>
<dbReference type="NCBIfam" id="TIGR01486">
    <property type="entry name" value="HAD-SF-IIB-MPGP"/>
    <property type="match status" value="1"/>
</dbReference>
<dbReference type="Gene3D" id="3.30.980.20">
    <property type="entry name" value="Putative mannosyl-3-phosphoglycerate phosphatase, domain 2"/>
    <property type="match status" value="1"/>
</dbReference>
<dbReference type="SFLD" id="SFLDS00003">
    <property type="entry name" value="Haloacid_Dehalogenase"/>
    <property type="match status" value="1"/>
</dbReference>
<gene>
    <name evidence="4" type="ORF">GCM10023333_09260</name>
</gene>
<protein>
    <submittedName>
        <fullName evidence="4">Mannosyl-3-phosphoglycerate phosphatase-related protein</fullName>
    </submittedName>
</protein>
<dbReference type="SFLD" id="SFLDG01140">
    <property type="entry name" value="C2.B:_Phosphomannomutase_and_P"/>
    <property type="match status" value="1"/>
</dbReference>
<dbReference type="Proteomes" id="UP001499988">
    <property type="component" value="Unassembled WGS sequence"/>
</dbReference>
<dbReference type="Gene3D" id="3.40.50.1000">
    <property type="entry name" value="HAD superfamily/HAD-like"/>
    <property type="match status" value="1"/>
</dbReference>
<dbReference type="EMBL" id="BAABJZ010000012">
    <property type="protein sequence ID" value="GAA4878031.1"/>
    <property type="molecule type" value="Genomic_DNA"/>
</dbReference>
<evidence type="ECO:0000256" key="2">
    <source>
        <dbReference type="ARBA" id="ARBA00022801"/>
    </source>
</evidence>
<dbReference type="InterPro" id="IPR006381">
    <property type="entry name" value="HAD-SF-IIB-MPGP"/>
</dbReference>
<dbReference type="PANTHER" id="PTHR10000:SF8">
    <property type="entry name" value="HAD SUPERFAMILY HYDROLASE-LIKE, TYPE 3"/>
    <property type="match status" value="1"/>
</dbReference>
<accession>A0ABP9EGZ5</accession>
<evidence type="ECO:0000313" key="5">
    <source>
        <dbReference type="Proteomes" id="UP001499988"/>
    </source>
</evidence>
<sequence length="268" mass="29247">MSAVGTLVVTDLDGTLLDHHTYQYDAAQAALALCRQRRIPLIFNTSKTLAESQALASALSLHWPMVVENGSAIHLPEPLEGEPRAVILGQPRQQLVAWLQRERQRAGFSVQGFSDWSVAELAAHTGLSLAQAELAQQREYSEPLLWQDTEHAFLTFQASARAQGFTLLKGGRFFHLLGQTDKGRATTWLRQHYHTRSGQPVQIIALGDGHNDSAMLAAADVAVQIRSPVHPFPPKPAAKRVIQTELCGPAGWAQALLSLLDPQPAAAH</sequence>
<dbReference type="InterPro" id="IPR006379">
    <property type="entry name" value="HAD-SF_hydro_IIB"/>
</dbReference>
<keyword evidence="3" id="KW-0460">Magnesium</keyword>
<dbReference type="SUPFAM" id="SSF56784">
    <property type="entry name" value="HAD-like"/>
    <property type="match status" value="1"/>
</dbReference>